<evidence type="ECO:0000313" key="2">
    <source>
        <dbReference type="EMBL" id="QEC68029.1"/>
    </source>
</evidence>
<organism evidence="2 3">
    <name type="scientific">Panacibacter ginsenosidivorans</name>
    <dbReference type="NCBI Taxonomy" id="1813871"/>
    <lineage>
        <taxon>Bacteria</taxon>
        <taxon>Pseudomonadati</taxon>
        <taxon>Bacteroidota</taxon>
        <taxon>Chitinophagia</taxon>
        <taxon>Chitinophagales</taxon>
        <taxon>Chitinophagaceae</taxon>
        <taxon>Panacibacter</taxon>
    </lineage>
</organism>
<dbReference type="Proteomes" id="UP000321533">
    <property type="component" value="Chromosome"/>
</dbReference>
<keyword evidence="1" id="KW-1133">Transmembrane helix</keyword>
<dbReference type="PANTHER" id="PTHR32309:SF13">
    <property type="entry name" value="FERRIC ENTEROBACTIN TRANSPORT PROTEIN FEPE"/>
    <property type="match status" value="1"/>
</dbReference>
<keyword evidence="1" id="KW-0812">Transmembrane</keyword>
<dbReference type="EMBL" id="CP042435">
    <property type="protein sequence ID" value="QEC68029.1"/>
    <property type="molecule type" value="Genomic_DNA"/>
</dbReference>
<reference evidence="2 3" key="1">
    <citation type="journal article" date="2016" name="Int. J. Syst. Evol. Microbiol.">
        <title>Panacibacter ginsenosidivorans gen. nov., sp. nov., with ginsenoside converting activity isolated from soil of a ginseng field.</title>
        <authorList>
            <person name="Siddiqi M.Z."/>
            <person name="Muhammad Shafi S."/>
            <person name="Choi K.D."/>
            <person name="Im W.T."/>
        </authorList>
    </citation>
    <scope>NUCLEOTIDE SEQUENCE [LARGE SCALE GENOMIC DNA]</scope>
    <source>
        <strain evidence="2 3">Gsoil1550</strain>
    </source>
</reference>
<dbReference type="RefSeq" id="WP_147189836.1">
    <property type="nucleotide sequence ID" value="NZ_CP042435.1"/>
</dbReference>
<dbReference type="GO" id="GO:0004713">
    <property type="term" value="F:protein tyrosine kinase activity"/>
    <property type="evidence" value="ECO:0007669"/>
    <property type="project" value="TreeGrafter"/>
</dbReference>
<dbReference type="InterPro" id="IPR050445">
    <property type="entry name" value="Bact_polysacc_biosynth/exp"/>
</dbReference>
<feature type="transmembrane region" description="Helical" evidence="1">
    <location>
        <begin position="28"/>
        <end position="49"/>
    </location>
</feature>
<protein>
    <recommendedName>
        <fullName evidence="4">Lipopolysaccharide biosynthesis protein</fullName>
    </recommendedName>
</protein>
<dbReference type="PANTHER" id="PTHR32309">
    <property type="entry name" value="TYROSINE-PROTEIN KINASE"/>
    <property type="match status" value="1"/>
</dbReference>
<evidence type="ECO:0000256" key="1">
    <source>
        <dbReference type="SAM" id="Phobius"/>
    </source>
</evidence>
<keyword evidence="1" id="KW-0472">Membrane</keyword>
<gene>
    <name evidence="2" type="ORF">FRZ67_12210</name>
</gene>
<dbReference type="GO" id="GO:0005886">
    <property type="term" value="C:plasma membrane"/>
    <property type="evidence" value="ECO:0007669"/>
    <property type="project" value="TreeGrafter"/>
</dbReference>
<dbReference type="KEGG" id="pgin:FRZ67_12210"/>
<feature type="transmembrane region" description="Helical" evidence="1">
    <location>
        <begin position="318"/>
        <end position="338"/>
    </location>
</feature>
<name>A0A5B8V9U6_9BACT</name>
<accession>A0A5B8V9U6</accession>
<proteinExistence type="predicted"/>
<dbReference type="OrthoDB" id="745212at2"/>
<dbReference type="AlphaFoldDB" id="A0A5B8V9U6"/>
<sequence>MEASEKEITLKEFVHKIKESFKFLFSKWLIISIVAAVAAGIGVITAYVISPVYSATVSFVLSNNSSPAGGLMGFATQFGLDLGSNGSDAFSGDNIITLMGSKKMVQEVLLKKPDNKTTLLNTITQNLKLDKKWDETDRTKNMYPFPDAASKMTPIQDSLFREVCKVIQDKMLDVSKPDKDKNIYEVKTTSKNELFAFYFTNYLVDATSSFYIDTKTSTAKRNLDMLQNEADSLRHLLGDVIVTTGAQTDQTFNLNPAYQVQRSGAQQSQVRAAALGEAYGEVLKNLEIAKITLLKETPLYQIIDQPSLPLLIEKPSKLLYLIIGGFIGAFLMMIYLILRKALTSV</sequence>
<evidence type="ECO:0008006" key="4">
    <source>
        <dbReference type="Google" id="ProtNLM"/>
    </source>
</evidence>
<keyword evidence="3" id="KW-1185">Reference proteome</keyword>
<evidence type="ECO:0000313" key="3">
    <source>
        <dbReference type="Proteomes" id="UP000321533"/>
    </source>
</evidence>